<evidence type="ECO:0000313" key="2">
    <source>
        <dbReference type="EMBL" id="ABW19219.1"/>
    </source>
</evidence>
<sequence length="101" mass="11593">MDRLKKLGDKNSGSEQPQKSFRTTSCLKKTKKTIIFNNMAQEAGVTKATLYSNSNIRERIEALRYQQAQVPTPAQIEREMDENKQLKDSVKINSADIYRNI</sequence>
<accession>A8MGJ6</accession>
<gene>
    <name evidence="2" type="ordered locus">Clos_1679</name>
</gene>
<proteinExistence type="predicted"/>
<dbReference type="RefSeq" id="WP_012159531.1">
    <property type="nucleotide sequence ID" value="NC_009922.1"/>
</dbReference>
<evidence type="ECO:0000256" key="1">
    <source>
        <dbReference type="SAM" id="MobiDB-lite"/>
    </source>
</evidence>
<dbReference type="EMBL" id="CP000853">
    <property type="protein sequence ID" value="ABW19219.1"/>
    <property type="molecule type" value="Genomic_DNA"/>
</dbReference>
<dbReference type="STRING" id="350688.Clos_1679"/>
<dbReference type="KEGG" id="aoe:Clos_1679"/>
<feature type="region of interest" description="Disordered" evidence="1">
    <location>
        <begin position="1"/>
        <end position="24"/>
    </location>
</feature>
<protein>
    <submittedName>
        <fullName evidence="2">Transposition regulatory protein TnpC</fullName>
    </submittedName>
</protein>
<keyword evidence="3" id="KW-1185">Reference proteome</keyword>
<name>A8MGJ6_ALKOO</name>
<dbReference type="HOGENOM" id="CLU_135503_2_0_9"/>
<dbReference type="AlphaFoldDB" id="A8MGJ6"/>
<reference evidence="3" key="1">
    <citation type="submission" date="2007-10" db="EMBL/GenBank/DDBJ databases">
        <title>Complete genome of Alkaliphilus oremlandii OhILAs.</title>
        <authorList>
            <person name="Copeland A."/>
            <person name="Lucas S."/>
            <person name="Lapidus A."/>
            <person name="Barry K."/>
            <person name="Detter J.C."/>
            <person name="Glavina del Rio T."/>
            <person name="Hammon N."/>
            <person name="Israni S."/>
            <person name="Dalin E."/>
            <person name="Tice H."/>
            <person name="Pitluck S."/>
            <person name="Chain P."/>
            <person name="Malfatti S."/>
            <person name="Shin M."/>
            <person name="Vergez L."/>
            <person name="Schmutz J."/>
            <person name="Larimer F."/>
            <person name="Land M."/>
            <person name="Hauser L."/>
            <person name="Kyrpides N."/>
            <person name="Mikhailova N."/>
            <person name="Stolz J.F."/>
            <person name="Dawson A."/>
            <person name="Fisher E."/>
            <person name="Crable B."/>
            <person name="Perera E."/>
            <person name="Lisak J."/>
            <person name="Ranganathan M."/>
            <person name="Basu P."/>
            <person name="Richardson P."/>
        </authorList>
    </citation>
    <scope>NUCLEOTIDE SEQUENCE [LARGE SCALE GENOMIC DNA]</scope>
    <source>
        <strain evidence="3">OhILAs</strain>
    </source>
</reference>
<dbReference type="eggNOG" id="ENOG5031PFJ">
    <property type="taxonomic scope" value="Bacteria"/>
</dbReference>
<dbReference type="Proteomes" id="UP000000269">
    <property type="component" value="Chromosome"/>
</dbReference>
<evidence type="ECO:0000313" key="3">
    <source>
        <dbReference type="Proteomes" id="UP000000269"/>
    </source>
</evidence>
<organism evidence="2 3">
    <name type="scientific">Alkaliphilus oremlandii (strain OhILAs)</name>
    <name type="common">Clostridium oremlandii (strain OhILAs)</name>
    <dbReference type="NCBI Taxonomy" id="350688"/>
    <lineage>
        <taxon>Bacteria</taxon>
        <taxon>Bacillati</taxon>
        <taxon>Bacillota</taxon>
        <taxon>Clostridia</taxon>
        <taxon>Peptostreptococcales</taxon>
        <taxon>Natronincolaceae</taxon>
        <taxon>Alkaliphilus</taxon>
    </lineage>
</organism>
<feature type="compositionally biased region" description="Polar residues" evidence="1">
    <location>
        <begin position="11"/>
        <end position="24"/>
    </location>
</feature>